<keyword evidence="6 10" id="KW-0560">Oxidoreductase</keyword>
<evidence type="ECO:0000313" key="14">
    <source>
        <dbReference type="Proteomes" id="UP000322927"/>
    </source>
</evidence>
<name>A0A5P2C1I8_STRVZ</name>
<comment type="similarity">
    <text evidence="3 10">Belongs to the acyl-CoA dehydrogenase family.</text>
</comment>
<feature type="domain" description="Acyl-CoA oxidase/dehydrogenase middle" evidence="12">
    <location>
        <begin position="120"/>
        <end position="215"/>
    </location>
</feature>
<evidence type="ECO:0000256" key="6">
    <source>
        <dbReference type="ARBA" id="ARBA00023002"/>
    </source>
</evidence>
<dbReference type="InterPro" id="IPR046373">
    <property type="entry name" value="Acyl-CoA_Oxase/DH_mid-dom_sf"/>
</dbReference>
<comment type="function">
    <text evidence="7">Catalyzes the dehydrogenation at the alpha-beta position of ACP-bound acyl chains. This results in the introduction of a double bond in the lipidic chain, which is further transferred to the epsilon-amino group of lysine residue in the mycobactin core by MbtK.</text>
</comment>
<dbReference type="SUPFAM" id="SSF47203">
    <property type="entry name" value="Acyl-CoA dehydrogenase C-terminal domain-like"/>
    <property type="match status" value="1"/>
</dbReference>
<evidence type="ECO:0000256" key="9">
    <source>
        <dbReference type="ARBA" id="ARBA00042660"/>
    </source>
</evidence>
<feature type="domain" description="Acyl-CoA dehydrogenase/oxidase C-terminal" evidence="11">
    <location>
        <begin position="229"/>
        <end position="377"/>
    </location>
</feature>
<dbReference type="GO" id="GO:0003995">
    <property type="term" value="F:acyl-CoA dehydrogenase activity"/>
    <property type="evidence" value="ECO:0007669"/>
    <property type="project" value="TreeGrafter"/>
</dbReference>
<evidence type="ECO:0000256" key="3">
    <source>
        <dbReference type="ARBA" id="ARBA00009347"/>
    </source>
</evidence>
<dbReference type="SUPFAM" id="SSF56645">
    <property type="entry name" value="Acyl-CoA dehydrogenase NM domain-like"/>
    <property type="match status" value="1"/>
</dbReference>
<evidence type="ECO:0000256" key="7">
    <source>
        <dbReference type="ARBA" id="ARBA00037085"/>
    </source>
</evidence>
<dbReference type="GO" id="GO:0033539">
    <property type="term" value="P:fatty acid beta-oxidation using acyl-CoA dehydrogenase"/>
    <property type="evidence" value="ECO:0007669"/>
    <property type="project" value="TreeGrafter"/>
</dbReference>
<dbReference type="PANTHER" id="PTHR48083:SF20">
    <property type="entry name" value="LONG-CHAIN SPECIFIC ACYL-COA DEHYDROGENASE, MITOCHONDRIAL"/>
    <property type="match status" value="1"/>
</dbReference>
<dbReference type="OrthoDB" id="4501619at2"/>
<dbReference type="CDD" id="cd00567">
    <property type="entry name" value="ACAD"/>
    <property type="match status" value="1"/>
</dbReference>
<gene>
    <name evidence="13" type="ORF">DEJ48_14925</name>
</gene>
<proteinExistence type="inferred from homology"/>
<evidence type="ECO:0000256" key="8">
    <source>
        <dbReference type="ARBA" id="ARBA00040394"/>
    </source>
</evidence>
<dbReference type="EMBL" id="CP029192">
    <property type="protein sequence ID" value="QES34519.1"/>
    <property type="molecule type" value="Genomic_DNA"/>
</dbReference>
<dbReference type="PANTHER" id="PTHR48083">
    <property type="entry name" value="MEDIUM-CHAIN SPECIFIC ACYL-COA DEHYDROGENASE, MITOCHONDRIAL-RELATED"/>
    <property type="match status" value="1"/>
</dbReference>
<evidence type="ECO:0000256" key="2">
    <source>
        <dbReference type="ARBA" id="ARBA00005102"/>
    </source>
</evidence>
<protein>
    <recommendedName>
        <fullName evidence="8">Acyl-[acyl-carrier-protein] dehydrogenase MbtN</fullName>
    </recommendedName>
    <alternativeName>
        <fullName evidence="9">Mycobactin synthase protein N</fullName>
    </alternativeName>
</protein>
<dbReference type="Gene3D" id="2.40.110.10">
    <property type="entry name" value="Butyryl-CoA Dehydrogenase, subunit A, domain 2"/>
    <property type="match status" value="1"/>
</dbReference>
<comment type="cofactor">
    <cofactor evidence="1 10">
        <name>FAD</name>
        <dbReference type="ChEBI" id="CHEBI:57692"/>
    </cofactor>
</comment>
<dbReference type="Gene3D" id="1.20.140.10">
    <property type="entry name" value="Butyryl-CoA Dehydrogenase, subunit A, domain 3"/>
    <property type="match status" value="1"/>
</dbReference>
<dbReference type="InterPro" id="IPR009100">
    <property type="entry name" value="AcylCoA_DH/oxidase_NM_dom_sf"/>
</dbReference>
<evidence type="ECO:0000313" key="13">
    <source>
        <dbReference type="EMBL" id="QES34519.1"/>
    </source>
</evidence>
<reference evidence="13 14" key="1">
    <citation type="submission" date="2018-05" db="EMBL/GenBank/DDBJ databases">
        <title>Streptomyces venezuelae.</title>
        <authorList>
            <person name="Kim W."/>
            <person name="Lee N."/>
            <person name="Cho B.-K."/>
        </authorList>
    </citation>
    <scope>NUCLEOTIDE SEQUENCE [LARGE SCALE GENOMIC DNA]</scope>
    <source>
        <strain evidence="13 14">ATCC 14584</strain>
    </source>
</reference>
<dbReference type="GO" id="GO:0005737">
    <property type="term" value="C:cytoplasm"/>
    <property type="evidence" value="ECO:0007669"/>
    <property type="project" value="TreeGrafter"/>
</dbReference>
<dbReference type="Proteomes" id="UP000322927">
    <property type="component" value="Chromosome"/>
</dbReference>
<dbReference type="InterPro" id="IPR037069">
    <property type="entry name" value="AcylCoA_DH/ox_N_sf"/>
</dbReference>
<dbReference type="Pfam" id="PF00441">
    <property type="entry name" value="Acyl-CoA_dh_1"/>
    <property type="match status" value="1"/>
</dbReference>
<evidence type="ECO:0000256" key="10">
    <source>
        <dbReference type="RuleBase" id="RU362125"/>
    </source>
</evidence>
<dbReference type="GO" id="GO:0050660">
    <property type="term" value="F:flavin adenine dinucleotide binding"/>
    <property type="evidence" value="ECO:0007669"/>
    <property type="project" value="InterPro"/>
</dbReference>
<dbReference type="InterPro" id="IPR036250">
    <property type="entry name" value="AcylCo_DH-like_C"/>
</dbReference>
<dbReference type="InterPro" id="IPR009075">
    <property type="entry name" value="AcylCo_DH/oxidase_C"/>
</dbReference>
<accession>A0A5P2C1I8</accession>
<keyword evidence="5 10" id="KW-0274">FAD</keyword>
<dbReference type="Gene3D" id="1.10.540.10">
    <property type="entry name" value="Acyl-CoA dehydrogenase/oxidase, N-terminal domain"/>
    <property type="match status" value="1"/>
</dbReference>
<organism evidence="13 14">
    <name type="scientific">Streptomyces venezuelae</name>
    <dbReference type="NCBI Taxonomy" id="54571"/>
    <lineage>
        <taxon>Bacteria</taxon>
        <taxon>Bacillati</taxon>
        <taxon>Actinomycetota</taxon>
        <taxon>Actinomycetes</taxon>
        <taxon>Kitasatosporales</taxon>
        <taxon>Streptomycetaceae</taxon>
        <taxon>Streptomyces</taxon>
    </lineage>
</organism>
<dbReference type="InterPro" id="IPR006091">
    <property type="entry name" value="Acyl-CoA_Oxase/DH_mid-dom"/>
</dbReference>
<dbReference type="InterPro" id="IPR050741">
    <property type="entry name" value="Acyl-CoA_dehydrogenase"/>
</dbReference>
<dbReference type="RefSeq" id="WP_150216589.1">
    <property type="nucleotide sequence ID" value="NZ_CP029192.1"/>
</dbReference>
<dbReference type="AlphaFoldDB" id="A0A5P2C1I8"/>
<evidence type="ECO:0000256" key="4">
    <source>
        <dbReference type="ARBA" id="ARBA00022630"/>
    </source>
</evidence>
<evidence type="ECO:0000256" key="5">
    <source>
        <dbReference type="ARBA" id="ARBA00022827"/>
    </source>
</evidence>
<sequence>MAVDTDATQVHLSVPLGDAVREALADVEDASALSRFPRAVLERLGKLGVLRRRWQGPFPGDVVFGARLAEEVARHAPTGVAVGVSLHTESVLSLLHRFAGDSEYLADLREQALDGTAIGALAASEPTGGSDLSAIRTLAVPTADGWCVRGSKKYVSLGAVGDFVIVLCRIAKADGTPTERLATVVVPLDRATVIREHEKLGTHALDTVAVEFHDVHVRADAMLGRPGLGLANVSYGLTFERLAVGAQVVGAVSRALALAVEHSERRVQFGAPLRSHQHIEFKLADVLVELEVLRAAVHEVARQTMDSPMGRPLVARVAAVKVHAARRAEHLVSECMQVFGGAGYLTQETPLGQMWRDIRLARIGGGTDEMMLALVAGELTGSPAEYGDAVRISA</sequence>
<dbReference type="Pfam" id="PF02770">
    <property type="entry name" value="Acyl-CoA_dh_M"/>
    <property type="match status" value="1"/>
</dbReference>
<comment type="pathway">
    <text evidence="2">Siderophore biosynthesis; mycobactin biosynthesis.</text>
</comment>
<evidence type="ECO:0000259" key="11">
    <source>
        <dbReference type="Pfam" id="PF00441"/>
    </source>
</evidence>
<evidence type="ECO:0000256" key="1">
    <source>
        <dbReference type="ARBA" id="ARBA00001974"/>
    </source>
</evidence>
<keyword evidence="4 10" id="KW-0285">Flavoprotein</keyword>
<evidence type="ECO:0000259" key="12">
    <source>
        <dbReference type="Pfam" id="PF02770"/>
    </source>
</evidence>